<sequence length="265" mass="31221">MKKQYPFHNSIQNHFWIAIGVSIWVFVFLYLSEPFDIHRFSTREKLILLPIYGLIEGFCYAIPLVYQYCIAKKQRVWYVINECVFLLLVVGVGTFVNYLFYKFAVVPEEEGVYSYFEYTKFVYLPGLTVILPFVSIARFILGKFSERVKLESQITIKGKGQYDFIQLNFQELLYVQSSDNYVEVYFFKGEAIEKKLVRRAISEIEKSFPELLKTHRSFLINPIHFRHYHIEDKKLFIDVGHTTRIPVSRGLQGDVKSKLQLATNT</sequence>
<name>A0ABV9HWB7_9FLAO</name>
<feature type="transmembrane region" description="Helical" evidence="1">
    <location>
        <begin position="78"/>
        <end position="101"/>
    </location>
</feature>
<feature type="transmembrane region" description="Helical" evidence="1">
    <location>
        <begin position="46"/>
        <end position="66"/>
    </location>
</feature>
<accession>A0ABV9HWB7</accession>
<evidence type="ECO:0000256" key="1">
    <source>
        <dbReference type="SAM" id="Phobius"/>
    </source>
</evidence>
<dbReference type="Pfam" id="PF04397">
    <property type="entry name" value="LytTR"/>
    <property type="match status" value="1"/>
</dbReference>
<dbReference type="EMBL" id="JBHSFV010000003">
    <property type="protein sequence ID" value="MFC4633616.1"/>
    <property type="molecule type" value="Genomic_DNA"/>
</dbReference>
<dbReference type="PROSITE" id="PS50930">
    <property type="entry name" value="HTH_LYTTR"/>
    <property type="match status" value="1"/>
</dbReference>
<keyword evidence="1" id="KW-0472">Membrane</keyword>
<feature type="transmembrane region" description="Helical" evidence="1">
    <location>
        <begin position="121"/>
        <end position="141"/>
    </location>
</feature>
<dbReference type="InterPro" id="IPR007492">
    <property type="entry name" value="LytTR_DNA-bd_dom"/>
</dbReference>
<dbReference type="GO" id="GO:0003677">
    <property type="term" value="F:DNA binding"/>
    <property type="evidence" value="ECO:0007669"/>
    <property type="project" value="UniProtKB-KW"/>
</dbReference>
<keyword evidence="1" id="KW-0812">Transmembrane</keyword>
<protein>
    <submittedName>
        <fullName evidence="3">LytTR family DNA-binding domain-containing protein</fullName>
    </submittedName>
</protein>
<keyword evidence="1" id="KW-1133">Transmembrane helix</keyword>
<keyword evidence="4" id="KW-1185">Reference proteome</keyword>
<dbReference type="Proteomes" id="UP001596043">
    <property type="component" value="Unassembled WGS sequence"/>
</dbReference>
<gene>
    <name evidence="3" type="ORF">ACFO3O_06835</name>
</gene>
<evidence type="ECO:0000259" key="2">
    <source>
        <dbReference type="PROSITE" id="PS50930"/>
    </source>
</evidence>
<evidence type="ECO:0000313" key="4">
    <source>
        <dbReference type="Proteomes" id="UP001596043"/>
    </source>
</evidence>
<dbReference type="Gene3D" id="2.40.50.1020">
    <property type="entry name" value="LytTr DNA-binding domain"/>
    <property type="match status" value="1"/>
</dbReference>
<proteinExistence type="predicted"/>
<keyword evidence="3" id="KW-0238">DNA-binding</keyword>
<organism evidence="3 4">
    <name type="scientific">Dokdonia ponticola</name>
    <dbReference type="NCBI Taxonomy" id="2041041"/>
    <lineage>
        <taxon>Bacteria</taxon>
        <taxon>Pseudomonadati</taxon>
        <taxon>Bacteroidota</taxon>
        <taxon>Flavobacteriia</taxon>
        <taxon>Flavobacteriales</taxon>
        <taxon>Flavobacteriaceae</taxon>
        <taxon>Dokdonia</taxon>
    </lineage>
</organism>
<feature type="transmembrane region" description="Helical" evidence="1">
    <location>
        <begin position="12"/>
        <end position="31"/>
    </location>
</feature>
<evidence type="ECO:0000313" key="3">
    <source>
        <dbReference type="EMBL" id="MFC4633616.1"/>
    </source>
</evidence>
<reference evidence="4" key="1">
    <citation type="journal article" date="2019" name="Int. J. Syst. Evol. Microbiol.">
        <title>The Global Catalogue of Microorganisms (GCM) 10K type strain sequencing project: providing services to taxonomists for standard genome sequencing and annotation.</title>
        <authorList>
            <consortium name="The Broad Institute Genomics Platform"/>
            <consortium name="The Broad Institute Genome Sequencing Center for Infectious Disease"/>
            <person name="Wu L."/>
            <person name="Ma J."/>
        </authorList>
    </citation>
    <scope>NUCLEOTIDE SEQUENCE [LARGE SCALE GENOMIC DNA]</scope>
    <source>
        <strain evidence="4">YJ-61-S</strain>
    </source>
</reference>
<feature type="domain" description="HTH LytTR-type" evidence="2">
    <location>
        <begin position="156"/>
        <end position="261"/>
    </location>
</feature>
<dbReference type="RefSeq" id="WP_379977830.1">
    <property type="nucleotide sequence ID" value="NZ_JBHSFV010000003.1"/>
</dbReference>
<comment type="caution">
    <text evidence="3">The sequence shown here is derived from an EMBL/GenBank/DDBJ whole genome shotgun (WGS) entry which is preliminary data.</text>
</comment>
<dbReference type="SMART" id="SM00850">
    <property type="entry name" value="LytTR"/>
    <property type="match status" value="1"/>
</dbReference>